<protein>
    <submittedName>
        <fullName evidence="1">Uncharacterized protein</fullName>
    </submittedName>
</protein>
<dbReference type="Proteomes" id="UP000276133">
    <property type="component" value="Unassembled WGS sequence"/>
</dbReference>
<evidence type="ECO:0000313" key="2">
    <source>
        <dbReference type="Proteomes" id="UP000276133"/>
    </source>
</evidence>
<proteinExistence type="predicted"/>
<keyword evidence="2" id="KW-1185">Reference proteome</keyword>
<dbReference type="EMBL" id="REGN01006097">
    <property type="protein sequence ID" value="RNA10878.1"/>
    <property type="molecule type" value="Genomic_DNA"/>
</dbReference>
<name>A0A3M7QIU3_BRAPC</name>
<sequence length="102" mass="11018">MLPRYTNLSTLSNGFPPISSLASSSSQLAVIHLVFLAFIVSPYCRVLASSFLTHSVSISMLSQISTRSSAYKSALTRSVPLTWVPRVFLPSGITKSTCKPLP</sequence>
<comment type="caution">
    <text evidence="1">The sequence shown here is derived from an EMBL/GenBank/DDBJ whole genome shotgun (WGS) entry which is preliminary data.</text>
</comment>
<dbReference type="AlphaFoldDB" id="A0A3M7QIU3"/>
<reference evidence="1 2" key="1">
    <citation type="journal article" date="2018" name="Sci. Rep.">
        <title>Genomic signatures of local adaptation to the degree of environmental predictability in rotifers.</title>
        <authorList>
            <person name="Franch-Gras L."/>
            <person name="Hahn C."/>
            <person name="Garcia-Roger E.M."/>
            <person name="Carmona M.J."/>
            <person name="Serra M."/>
            <person name="Gomez A."/>
        </authorList>
    </citation>
    <scope>NUCLEOTIDE SEQUENCE [LARGE SCALE GENOMIC DNA]</scope>
    <source>
        <strain evidence="1">HYR1</strain>
    </source>
</reference>
<accession>A0A3M7QIU3</accession>
<organism evidence="1 2">
    <name type="scientific">Brachionus plicatilis</name>
    <name type="common">Marine rotifer</name>
    <name type="synonym">Brachionus muelleri</name>
    <dbReference type="NCBI Taxonomy" id="10195"/>
    <lineage>
        <taxon>Eukaryota</taxon>
        <taxon>Metazoa</taxon>
        <taxon>Spiralia</taxon>
        <taxon>Gnathifera</taxon>
        <taxon>Rotifera</taxon>
        <taxon>Eurotatoria</taxon>
        <taxon>Monogononta</taxon>
        <taxon>Pseudotrocha</taxon>
        <taxon>Ploima</taxon>
        <taxon>Brachionidae</taxon>
        <taxon>Brachionus</taxon>
    </lineage>
</organism>
<evidence type="ECO:0000313" key="1">
    <source>
        <dbReference type="EMBL" id="RNA10878.1"/>
    </source>
</evidence>
<gene>
    <name evidence="1" type="ORF">BpHYR1_017419</name>
</gene>